<evidence type="ECO:0000259" key="2">
    <source>
        <dbReference type="Pfam" id="PF01979"/>
    </source>
</evidence>
<evidence type="ECO:0000256" key="1">
    <source>
        <dbReference type="ARBA" id="ARBA00022801"/>
    </source>
</evidence>
<dbReference type="PANTHER" id="PTHR43794">
    <property type="entry name" value="AMINOHYDROLASE SSNA-RELATED"/>
    <property type="match status" value="1"/>
</dbReference>
<feature type="domain" description="Amidohydrolase-related" evidence="2">
    <location>
        <begin position="59"/>
        <end position="415"/>
    </location>
</feature>
<dbReference type="GeneID" id="23111319"/>
<dbReference type="PANTHER" id="PTHR43794:SF11">
    <property type="entry name" value="AMIDOHYDROLASE-RELATED DOMAIN-CONTAINING PROTEIN"/>
    <property type="match status" value="1"/>
</dbReference>
<gene>
    <name evidence="3" type="primary">mtaD_1</name>
    <name evidence="3" type="ORF">CBLFYP116_00562</name>
</gene>
<reference evidence="3" key="1">
    <citation type="submission" date="2019-11" db="EMBL/GenBank/DDBJ databases">
        <authorList>
            <person name="Feng L."/>
        </authorList>
    </citation>
    <scope>NUCLEOTIDE SEQUENCE</scope>
    <source>
        <strain evidence="3">CbolteaeLFYP116</strain>
    </source>
</reference>
<dbReference type="Gene3D" id="3.20.20.140">
    <property type="entry name" value="Metal-dependent hydrolases"/>
    <property type="match status" value="1"/>
</dbReference>
<protein>
    <submittedName>
        <fullName evidence="3">5-methylthioadenosine/S-adenosylhomocysteine deaminase</fullName>
        <ecNumber evidence="3">3.5.4.28</ecNumber>
    </submittedName>
</protein>
<evidence type="ECO:0000313" key="3">
    <source>
        <dbReference type="EMBL" id="VYT57500.1"/>
    </source>
</evidence>
<organism evidence="3">
    <name type="scientific">Enterocloster bolteae</name>
    <dbReference type="NCBI Taxonomy" id="208479"/>
    <lineage>
        <taxon>Bacteria</taxon>
        <taxon>Bacillati</taxon>
        <taxon>Bacillota</taxon>
        <taxon>Clostridia</taxon>
        <taxon>Lachnospirales</taxon>
        <taxon>Lachnospiraceae</taxon>
        <taxon>Enterocloster</taxon>
    </lineage>
</organism>
<dbReference type="InterPro" id="IPR050287">
    <property type="entry name" value="MTA/SAH_deaminase"/>
</dbReference>
<dbReference type="AlphaFoldDB" id="A0A6N2XVD1"/>
<accession>A0A6N2XVD1</accession>
<sequence>MEKCDILINGCRILKPDMTVSEEMSVAIHDSWIKKIGPAGEIKEIFQASETLDGKGKLLMPGLVDGHTHACQQLLRGRVSDEYPMVWTRFLVPFESNLRPDDSYISGQLACLEMIKNGTTSFADSGGVHMERVADAVLESGMRAAIAKSTMDMGNAITGAMKETAEEAIMHTRDLYQAYDGKGDGRISIWFAIRQVMTCSRDLISMVRDAAAELNTGIHAHLCEHKDEVSFCLQNYHLRPAQFLESMGVLGPNLLTAHNVMLSDEDIAIMARRDVKVIHCPRANLSNHGFPKTPQILQAGLNVGLGCDGAAPSNLDLFDEMKALRYSMIAYWGLPSFNPVVMTCPTLLKMAVWGGANAIGKGDILGAVEEGRKADVILLNIDQPHLTPTQNLINTIVEAANGHDVTDSIINGKIVMKNREVLTLDEEKIRREAQIHMEEIIKRAY</sequence>
<dbReference type="InterPro" id="IPR011059">
    <property type="entry name" value="Metal-dep_hydrolase_composite"/>
</dbReference>
<name>A0A6N2XVD1_9FIRM</name>
<keyword evidence="1 3" id="KW-0378">Hydrolase</keyword>
<proteinExistence type="predicted"/>
<dbReference type="InterPro" id="IPR006680">
    <property type="entry name" value="Amidohydro-rel"/>
</dbReference>
<dbReference type="Pfam" id="PF01979">
    <property type="entry name" value="Amidohydro_1"/>
    <property type="match status" value="1"/>
</dbReference>
<dbReference type="SUPFAM" id="SSF51338">
    <property type="entry name" value="Composite domain of metallo-dependent hydrolases"/>
    <property type="match status" value="1"/>
</dbReference>
<dbReference type="RefSeq" id="WP_002573882.1">
    <property type="nucleotide sequence ID" value="NZ_BAABZS010000001.1"/>
</dbReference>
<dbReference type="InterPro" id="IPR032466">
    <property type="entry name" value="Metal_Hydrolase"/>
</dbReference>
<dbReference type="CDD" id="cd01298">
    <property type="entry name" value="ATZ_TRZ_like"/>
    <property type="match status" value="1"/>
</dbReference>
<dbReference type="Gene3D" id="2.30.40.10">
    <property type="entry name" value="Urease, subunit C, domain 1"/>
    <property type="match status" value="1"/>
</dbReference>
<dbReference type="EMBL" id="CACRTF010000032">
    <property type="protein sequence ID" value="VYT57500.1"/>
    <property type="molecule type" value="Genomic_DNA"/>
</dbReference>
<dbReference type="SUPFAM" id="SSF51556">
    <property type="entry name" value="Metallo-dependent hydrolases"/>
    <property type="match status" value="1"/>
</dbReference>
<dbReference type="GO" id="GO:0050270">
    <property type="term" value="F:S-adenosylhomocysteine deaminase activity"/>
    <property type="evidence" value="ECO:0007669"/>
    <property type="project" value="UniProtKB-EC"/>
</dbReference>
<dbReference type="EC" id="3.5.4.28" evidence="3"/>